<dbReference type="InterPro" id="IPR019191">
    <property type="entry name" value="Essential_protein_Yae1_N"/>
</dbReference>
<proteinExistence type="predicted"/>
<organism evidence="3 4">
    <name type="scientific">Paenibacillus hexagrammi</name>
    <dbReference type="NCBI Taxonomy" id="2908839"/>
    <lineage>
        <taxon>Bacteria</taxon>
        <taxon>Bacillati</taxon>
        <taxon>Bacillota</taxon>
        <taxon>Bacilli</taxon>
        <taxon>Bacillales</taxon>
        <taxon>Paenibacillaceae</taxon>
        <taxon>Paenibacillus</taxon>
    </lineage>
</organism>
<dbReference type="Pfam" id="PF09811">
    <property type="entry name" value="Yae1_N"/>
    <property type="match status" value="1"/>
</dbReference>
<reference evidence="3 4" key="1">
    <citation type="journal article" date="2024" name="Int. J. Syst. Evol. Microbiol.">
        <title>Paenibacillus hexagrammi sp. nov., a novel bacterium isolated from the gut content of Hexagrammos agrammus.</title>
        <authorList>
            <person name="Jung H.K."/>
            <person name="Kim D.G."/>
            <person name="Zin H."/>
            <person name="Park J."/>
            <person name="Jung H."/>
            <person name="Kim Y.O."/>
            <person name="Kong H.J."/>
            <person name="Kim J.W."/>
            <person name="Kim Y.S."/>
        </authorList>
    </citation>
    <scope>NUCLEOTIDE SEQUENCE [LARGE SCALE GENOMIC DNA]</scope>
    <source>
        <strain evidence="3 4">YPD9-1</strain>
    </source>
</reference>
<feature type="domain" description="Essential protein Yae1 N-terminal" evidence="2">
    <location>
        <begin position="52"/>
        <end position="81"/>
    </location>
</feature>
<keyword evidence="4" id="KW-1185">Reference proteome</keyword>
<name>A0ABY3SDL1_9BACL</name>
<dbReference type="RefSeq" id="WP_235118418.1">
    <property type="nucleotide sequence ID" value="NZ_CP090978.1"/>
</dbReference>
<feature type="compositionally biased region" description="Basic residues" evidence="1">
    <location>
        <begin position="20"/>
        <end position="42"/>
    </location>
</feature>
<evidence type="ECO:0000259" key="2">
    <source>
        <dbReference type="Pfam" id="PF09811"/>
    </source>
</evidence>
<gene>
    <name evidence="3" type="ORF">L0M14_20390</name>
</gene>
<feature type="region of interest" description="Disordered" evidence="1">
    <location>
        <begin position="1"/>
        <end position="56"/>
    </location>
</feature>
<evidence type="ECO:0000256" key="1">
    <source>
        <dbReference type="SAM" id="MobiDB-lite"/>
    </source>
</evidence>
<evidence type="ECO:0000313" key="3">
    <source>
        <dbReference type="EMBL" id="UJF32073.1"/>
    </source>
</evidence>
<accession>A0ABY3SDL1</accession>
<dbReference type="Proteomes" id="UP001649230">
    <property type="component" value="Chromosome"/>
</dbReference>
<evidence type="ECO:0000313" key="4">
    <source>
        <dbReference type="Proteomes" id="UP001649230"/>
    </source>
</evidence>
<protein>
    <recommendedName>
        <fullName evidence="2">Essential protein Yae1 N-terminal domain-containing protein</fullName>
    </recommendedName>
</protein>
<sequence length="84" mass="9666">MSRHETENEDEDEGAEKRKTPTVKKTRLGGLKKRRIMKRTARPIRPAVHRGGYDQGFDKGYDKGYVEGFDKGFEDGFDHTYSVS</sequence>
<dbReference type="EMBL" id="CP090978">
    <property type="protein sequence ID" value="UJF32073.1"/>
    <property type="molecule type" value="Genomic_DNA"/>
</dbReference>